<dbReference type="Pfam" id="PF00990">
    <property type="entry name" value="GGDEF"/>
    <property type="match status" value="1"/>
</dbReference>
<dbReference type="PROSITE" id="PS50887">
    <property type="entry name" value="GGDEF"/>
    <property type="match status" value="1"/>
</dbReference>
<feature type="transmembrane region" description="Helical" evidence="1">
    <location>
        <begin position="21"/>
        <end position="40"/>
    </location>
</feature>
<feature type="domain" description="EAL" evidence="3">
    <location>
        <begin position="644"/>
        <end position="897"/>
    </location>
</feature>
<dbReference type="InterPro" id="IPR000014">
    <property type="entry name" value="PAS"/>
</dbReference>
<dbReference type="InterPro" id="IPR043128">
    <property type="entry name" value="Rev_trsase/Diguanyl_cyclase"/>
</dbReference>
<organism evidence="5 6">
    <name type="scientific">Thiomicrorhabdus marina</name>
    <dbReference type="NCBI Taxonomy" id="2818442"/>
    <lineage>
        <taxon>Bacteria</taxon>
        <taxon>Pseudomonadati</taxon>
        <taxon>Pseudomonadota</taxon>
        <taxon>Gammaproteobacteria</taxon>
        <taxon>Thiotrichales</taxon>
        <taxon>Piscirickettsiaceae</taxon>
        <taxon>Thiomicrorhabdus</taxon>
    </lineage>
</organism>
<dbReference type="CDD" id="cd01948">
    <property type="entry name" value="EAL"/>
    <property type="match status" value="1"/>
</dbReference>
<sequence length="910" mass="103406">MKEELKSNYIIRIRNSTYRKTFFVLALIGIILLTSVIFPLHQLLRGEQEKNFSHLMNDKAVAVEQYVSKIMDISDQITSRSAIRNQLSLYNQGKISLEEMVNFSKPKLNDAITYSDGIEGITRLDIKGEVVLTLGENIPESVIRTSSLHSEKISVQNPISINNQLKIIVIAPIFDRNNNKLGVDIVLFNSDELRNIIKNYDNLGETGDASLIYPTNQNPFTHFFEPRRPHSHLGLAELIGQFHPTSSVEKHTLPVLENYVITFRSVKNTDWFMFLRMQQDEFYRVVNQTILTLSVVAFTIILIGMLGVFKIIDLFVQLLLKNQKDLEKSVRLGKAANRALIAQEAKLQGITDTSQDAIVQIDAHGRTSFWNPAAERLFGYSASEALGQDLHKLIVPKRYLNQFEAGFAKFAQDGIVDIVGEIINAHAQHKDGHEFNIALSLSTLHQDGQWHAVGIIRDTTKQKQYEADLEQLAHYDPMTGLANRSSLLHYITEKLHHKQGCDCAIFFLNIDHFRHINDSFGHDTGNAVLQEIAKRLQDNFAQLGFISHLGGDEFILVTESVQEKSDLEHLAQEMNDVLTKPYEVLEQSILHLSTSIGIVAPLQQVESAKHYLQFADIALYRAKQAGRNTYRFYHAKYVNEVNEHVRYHNALHQALDRNEFELHYQPQSYLNNDRIIGAEALLRWKHPVEGYIPPDKFIPIAEESEVISDIGAWVIDEACRQGKRWQDQGYDLHISVNVSLQQLRHQNVAQIVKTALETSGFQAERLVVEITESVLSVDKQLLANMLHAIKAQGVSIAIDDFGTGYSSYGYMKYFPIDILKIDKIFMDNVPYEKDDAAIVVAILAMSNVLQYKVVAEGVENQDQIDFLRQQGCHYYQGFYKSPAKKAPEFQALLDKYGTSPNGFKHRKNAS</sequence>
<keyword evidence="1" id="KW-0812">Transmembrane</keyword>
<dbReference type="SMART" id="SM00052">
    <property type="entry name" value="EAL"/>
    <property type="match status" value="1"/>
</dbReference>
<dbReference type="SUPFAM" id="SSF55073">
    <property type="entry name" value="Nucleotide cyclase"/>
    <property type="match status" value="1"/>
</dbReference>
<dbReference type="PANTHER" id="PTHR44757:SF2">
    <property type="entry name" value="BIOFILM ARCHITECTURE MAINTENANCE PROTEIN MBAA"/>
    <property type="match status" value="1"/>
</dbReference>
<dbReference type="Gene3D" id="3.30.70.270">
    <property type="match status" value="1"/>
</dbReference>
<dbReference type="SUPFAM" id="SSF55785">
    <property type="entry name" value="PYP-like sensor domain (PAS domain)"/>
    <property type="match status" value="1"/>
</dbReference>
<comment type="caution">
    <text evidence="5">The sequence shown here is derived from an EMBL/GenBank/DDBJ whole genome shotgun (WGS) entry which is preliminary data.</text>
</comment>
<dbReference type="PROSITE" id="PS50883">
    <property type="entry name" value="EAL"/>
    <property type="match status" value="1"/>
</dbReference>
<evidence type="ECO:0000256" key="1">
    <source>
        <dbReference type="SAM" id="Phobius"/>
    </source>
</evidence>
<keyword evidence="1" id="KW-0472">Membrane</keyword>
<dbReference type="SMART" id="SM00267">
    <property type="entry name" value="GGDEF"/>
    <property type="match status" value="1"/>
</dbReference>
<dbReference type="Gene3D" id="3.30.450.20">
    <property type="entry name" value="PAS domain"/>
    <property type="match status" value="1"/>
</dbReference>
<feature type="domain" description="PAS" evidence="2">
    <location>
        <begin position="343"/>
        <end position="397"/>
    </location>
</feature>
<dbReference type="InterPro" id="IPR052155">
    <property type="entry name" value="Biofilm_reg_signaling"/>
</dbReference>
<dbReference type="SUPFAM" id="SSF141868">
    <property type="entry name" value="EAL domain-like"/>
    <property type="match status" value="1"/>
</dbReference>
<dbReference type="InterPro" id="IPR035965">
    <property type="entry name" value="PAS-like_dom_sf"/>
</dbReference>
<dbReference type="CDD" id="cd01949">
    <property type="entry name" value="GGDEF"/>
    <property type="match status" value="1"/>
</dbReference>
<dbReference type="PROSITE" id="PS50112">
    <property type="entry name" value="PAS"/>
    <property type="match status" value="1"/>
</dbReference>
<keyword evidence="1" id="KW-1133">Transmembrane helix</keyword>
<evidence type="ECO:0000313" key="5">
    <source>
        <dbReference type="EMBL" id="MBO1927596.1"/>
    </source>
</evidence>
<reference evidence="5 6" key="1">
    <citation type="submission" date="2021-03" db="EMBL/GenBank/DDBJ databases">
        <title>Thiomicrorhabdus sp.nov.,novel sulfur-oxidizing bacteria isolated from coastal sediment.</title>
        <authorList>
            <person name="Liu X."/>
        </authorList>
    </citation>
    <scope>NUCLEOTIDE SEQUENCE [LARGE SCALE GENOMIC DNA]</scope>
    <source>
        <strain evidence="5 6">6S2-11</strain>
    </source>
</reference>
<dbReference type="SMART" id="SM00091">
    <property type="entry name" value="PAS"/>
    <property type="match status" value="1"/>
</dbReference>
<dbReference type="InterPro" id="IPR001633">
    <property type="entry name" value="EAL_dom"/>
</dbReference>
<dbReference type="InterPro" id="IPR000160">
    <property type="entry name" value="GGDEF_dom"/>
</dbReference>
<dbReference type="InterPro" id="IPR029787">
    <property type="entry name" value="Nucleotide_cyclase"/>
</dbReference>
<dbReference type="EMBL" id="JAGETV010000014">
    <property type="protein sequence ID" value="MBO1927596.1"/>
    <property type="molecule type" value="Genomic_DNA"/>
</dbReference>
<dbReference type="InterPro" id="IPR035919">
    <property type="entry name" value="EAL_sf"/>
</dbReference>
<evidence type="ECO:0000313" key="6">
    <source>
        <dbReference type="Proteomes" id="UP000664835"/>
    </source>
</evidence>
<dbReference type="NCBIfam" id="TIGR00254">
    <property type="entry name" value="GGDEF"/>
    <property type="match status" value="1"/>
</dbReference>
<evidence type="ECO:0000259" key="3">
    <source>
        <dbReference type="PROSITE" id="PS50883"/>
    </source>
</evidence>
<feature type="domain" description="GGDEF" evidence="4">
    <location>
        <begin position="501"/>
        <end position="635"/>
    </location>
</feature>
<keyword evidence="6" id="KW-1185">Reference proteome</keyword>
<proteinExistence type="predicted"/>
<dbReference type="Pfam" id="PF00989">
    <property type="entry name" value="PAS"/>
    <property type="match status" value="1"/>
</dbReference>
<gene>
    <name evidence="5" type="ORF">J3998_08410</name>
</gene>
<dbReference type="Proteomes" id="UP000664835">
    <property type="component" value="Unassembled WGS sequence"/>
</dbReference>
<dbReference type="Gene3D" id="3.20.20.450">
    <property type="entry name" value="EAL domain"/>
    <property type="match status" value="1"/>
</dbReference>
<evidence type="ECO:0000259" key="4">
    <source>
        <dbReference type="PROSITE" id="PS50887"/>
    </source>
</evidence>
<name>A0ABS3Q5G8_9GAMM</name>
<protein>
    <submittedName>
        <fullName evidence="5">EAL domain-containing protein</fullName>
    </submittedName>
</protein>
<dbReference type="CDD" id="cd00130">
    <property type="entry name" value="PAS"/>
    <property type="match status" value="1"/>
</dbReference>
<dbReference type="PANTHER" id="PTHR44757">
    <property type="entry name" value="DIGUANYLATE CYCLASE DGCP"/>
    <property type="match status" value="1"/>
</dbReference>
<dbReference type="NCBIfam" id="TIGR00229">
    <property type="entry name" value="sensory_box"/>
    <property type="match status" value="1"/>
</dbReference>
<dbReference type="Pfam" id="PF00563">
    <property type="entry name" value="EAL"/>
    <property type="match status" value="1"/>
</dbReference>
<dbReference type="RefSeq" id="WP_208150029.1">
    <property type="nucleotide sequence ID" value="NZ_JAGETV010000014.1"/>
</dbReference>
<evidence type="ECO:0000259" key="2">
    <source>
        <dbReference type="PROSITE" id="PS50112"/>
    </source>
</evidence>
<dbReference type="InterPro" id="IPR013767">
    <property type="entry name" value="PAS_fold"/>
</dbReference>
<accession>A0ABS3Q5G8</accession>